<accession>A0ABR7EUZ9</accession>
<proteinExistence type="predicted"/>
<evidence type="ECO:0000259" key="2">
    <source>
        <dbReference type="SMART" id="SM00909"/>
    </source>
</evidence>
<dbReference type="InterPro" id="IPR019606">
    <property type="entry name" value="GerMN"/>
</dbReference>
<comment type="caution">
    <text evidence="3">The sequence shown here is derived from an EMBL/GenBank/DDBJ whole genome shotgun (WGS) entry which is preliminary data.</text>
</comment>
<feature type="signal peptide" evidence="1">
    <location>
        <begin position="1"/>
        <end position="24"/>
    </location>
</feature>
<feature type="domain" description="GerMN" evidence="2">
    <location>
        <begin position="64"/>
        <end position="149"/>
    </location>
</feature>
<sequence length="311" mass="34545">MKIKIRRILSVCLALLMLINGVTGCGRHREPKEDETALYYINAEGTDLVKEAYKITGDSRNSRIRYALKSLKKEPDTIEYKSAFQNHTAVKSWSVTAGKMDLHLNDAFGKMNTTSRLLLEAAVVQTLTQIDGVGYVRFYQENKPVKDEHGKPEGYLCAADFVQNTGSSLHSYQSADLLLYYANAKGDKLKEESVKVRYDSNTALEKVIVEQLVKGPEDVSEYPVISQDTEILSVSTKDGICYVNLDEECQNTKYKIDPRLSIYAIVNSITANGAAGKVQILIGGKANVQYQGSINLNKPFSADPAIVEEEQ</sequence>
<organism evidence="3 4">
    <name type="scientific">Dorea hominis</name>
    <dbReference type="NCBI Taxonomy" id="2763040"/>
    <lineage>
        <taxon>Bacteria</taxon>
        <taxon>Bacillati</taxon>
        <taxon>Bacillota</taxon>
        <taxon>Clostridia</taxon>
        <taxon>Lachnospirales</taxon>
        <taxon>Lachnospiraceae</taxon>
        <taxon>Dorea</taxon>
    </lineage>
</organism>
<dbReference type="SMART" id="SM00909">
    <property type="entry name" value="Germane"/>
    <property type="match status" value="2"/>
</dbReference>
<keyword evidence="1" id="KW-0732">Signal</keyword>
<evidence type="ECO:0000313" key="4">
    <source>
        <dbReference type="Proteomes" id="UP000647235"/>
    </source>
</evidence>
<dbReference type="RefSeq" id="WP_186855797.1">
    <property type="nucleotide sequence ID" value="NZ_JACOOY010000008.1"/>
</dbReference>
<feature type="domain" description="GerMN" evidence="2">
    <location>
        <begin position="205"/>
        <end position="291"/>
    </location>
</feature>
<reference evidence="3 4" key="1">
    <citation type="submission" date="2020-08" db="EMBL/GenBank/DDBJ databases">
        <title>Genome public.</title>
        <authorList>
            <person name="Liu C."/>
            <person name="Sun Q."/>
        </authorList>
    </citation>
    <scope>NUCLEOTIDE SEQUENCE [LARGE SCALE GENOMIC DNA]</scope>
    <source>
        <strain evidence="3 4">NSJ-36</strain>
    </source>
</reference>
<name>A0ABR7EUZ9_9FIRM</name>
<keyword evidence="4" id="KW-1185">Reference proteome</keyword>
<feature type="chain" id="PRO_5046657303" evidence="1">
    <location>
        <begin position="25"/>
        <end position="311"/>
    </location>
</feature>
<dbReference type="Proteomes" id="UP000647235">
    <property type="component" value="Unassembled WGS sequence"/>
</dbReference>
<dbReference type="PROSITE" id="PS51257">
    <property type="entry name" value="PROKAR_LIPOPROTEIN"/>
    <property type="match status" value="1"/>
</dbReference>
<dbReference type="Pfam" id="PF10646">
    <property type="entry name" value="Germane"/>
    <property type="match status" value="2"/>
</dbReference>
<gene>
    <name evidence="3" type="ORF">H8S07_07805</name>
</gene>
<dbReference type="EMBL" id="JACOOY010000008">
    <property type="protein sequence ID" value="MBC5665183.1"/>
    <property type="molecule type" value="Genomic_DNA"/>
</dbReference>
<evidence type="ECO:0000256" key="1">
    <source>
        <dbReference type="SAM" id="SignalP"/>
    </source>
</evidence>
<evidence type="ECO:0000313" key="3">
    <source>
        <dbReference type="EMBL" id="MBC5665183.1"/>
    </source>
</evidence>
<protein>
    <submittedName>
        <fullName evidence="3">GerMN domain-containing protein</fullName>
    </submittedName>
</protein>